<dbReference type="Pfam" id="PF00593">
    <property type="entry name" value="TonB_dep_Rec_b-barrel"/>
    <property type="match status" value="1"/>
</dbReference>
<dbReference type="Gene3D" id="2.40.170.20">
    <property type="entry name" value="TonB-dependent receptor, beta-barrel domain"/>
    <property type="match status" value="1"/>
</dbReference>
<keyword evidence="5 9" id="KW-0798">TonB box</keyword>
<feature type="signal peptide" evidence="10">
    <location>
        <begin position="1"/>
        <end position="27"/>
    </location>
</feature>
<evidence type="ECO:0000256" key="5">
    <source>
        <dbReference type="ARBA" id="ARBA00023077"/>
    </source>
</evidence>
<dbReference type="PANTHER" id="PTHR47234:SF3">
    <property type="entry name" value="SECRETIN_TONB SHORT N-TERMINAL DOMAIN-CONTAINING PROTEIN"/>
    <property type="match status" value="1"/>
</dbReference>
<dbReference type="InterPro" id="IPR000531">
    <property type="entry name" value="Beta-barrel_TonB"/>
</dbReference>
<keyword evidence="7 8" id="KW-0998">Cell outer membrane</keyword>
<keyword evidence="6 8" id="KW-0472">Membrane</keyword>
<comment type="caution">
    <text evidence="13">The sequence shown here is derived from an EMBL/GenBank/DDBJ whole genome shotgun (WGS) entry which is preliminary data.</text>
</comment>
<dbReference type="Gene3D" id="2.170.130.10">
    <property type="entry name" value="TonB-dependent receptor, plug domain"/>
    <property type="match status" value="1"/>
</dbReference>
<feature type="domain" description="TonB-dependent receptor plug" evidence="12">
    <location>
        <begin position="56"/>
        <end position="176"/>
    </location>
</feature>
<dbReference type="PROSITE" id="PS52016">
    <property type="entry name" value="TONB_DEPENDENT_REC_3"/>
    <property type="match status" value="1"/>
</dbReference>
<dbReference type="InterPro" id="IPR012910">
    <property type="entry name" value="Plug_dom"/>
</dbReference>
<evidence type="ECO:0000259" key="11">
    <source>
        <dbReference type="Pfam" id="PF00593"/>
    </source>
</evidence>
<evidence type="ECO:0000256" key="1">
    <source>
        <dbReference type="ARBA" id="ARBA00004571"/>
    </source>
</evidence>
<dbReference type="OrthoDB" id="7051241at2"/>
<dbReference type="Pfam" id="PF07715">
    <property type="entry name" value="Plug"/>
    <property type="match status" value="1"/>
</dbReference>
<keyword evidence="4 8" id="KW-0812">Transmembrane</keyword>
<keyword evidence="3 8" id="KW-1134">Transmembrane beta strand</keyword>
<dbReference type="InterPro" id="IPR036942">
    <property type="entry name" value="Beta-barrel_TonB_sf"/>
</dbReference>
<dbReference type="InterPro" id="IPR039426">
    <property type="entry name" value="TonB-dep_rcpt-like"/>
</dbReference>
<dbReference type="SUPFAM" id="SSF56935">
    <property type="entry name" value="Porins"/>
    <property type="match status" value="1"/>
</dbReference>
<keyword evidence="13" id="KW-0675">Receptor</keyword>
<evidence type="ECO:0000256" key="3">
    <source>
        <dbReference type="ARBA" id="ARBA00022452"/>
    </source>
</evidence>
<evidence type="ECO:0000256" key="6">
    <source>
        <dbReference type="ARBA" id="ARBA00023136"/>
    </source>
</evidence>
<dbReference type="AlphaFoldDB" id="A0A4Y9S167"/>
<evidence type="ECO:0000313" key="13">
    <source>
        <dbReference type="EMBL" id="TFW15074.1"/>
    </source>
</evidence>
<protein>
    <submittedName>
        <fullName evidence="13">TonB-dependent receptor</fullName>
    </submittedName>
</protein>
<gene>
    <name evidence="13" type="ORF">EGY25_00310</name>
</gene>
<reference evidence="13 14" key="1">
    <citation type="submission" date="2019-03" db="EMBL/GenBank/DDBJ databases">
        <title>Draft genome of Brevundimonas sp. a heavy metal resistant soil bacteria.</title>
        <authorList>
            <person name="Soto J."/>
        </authorList>
    </citation>
    <scope>NUCLEOTIDE SEQUENCE [LARGE SCALE GENOMIC DNA]</scope>
    <source>
        <strain evidence="13 14">B-10</strain>
    </source>
</reference>
<feature type="chain" id="PRO_5021308241" evidence="10">
    <location>
        <begin position="28"/>
        <end position="824"/>
    </location>
</feature>
<evidence type="ECO:0000259" key="12">
    <source>
        <dbReference type="Pfam" id="PF07715"/>
    </source>
</evidence>
<keyword evidence="10" id="KW-0732">Signal</keyword>
<feature type="domain" description="TonB-dependent receptor-like beta-barrel" evidence="11">
    <location>
        <begin position="328"/>
        <end position="782"/>
    </location>
</feature>
<evidence type="ECO:0000256" key="10">
    <source>
        <dbReference type="SAM" id="SignalP"/>
    </source>
</evidence>
<evidence type="ECO:0000256" key="9">
    <source>
        <dbReference type="RuleBase" id="RU003357"/>
    </source>
</evidence>
<organism evidence="13 14">
    <name type="scientific">Brevundimonas intermedia</name>
    <dbReference type="NCBI Taxonomy" id="74315"/>
    <lineage>
        <taxon>Bacteria</taxon>
        <taxon>Pseudomonadati</taxon>
        <taxon>Pseudomonadota</taxon>
        <taxon>Alphaproteobacteria</taxon>
        <taxon>Caulobacterales</taxon>
        <taxon>Caulobacteraceae</taxon>
        <taxon>Brevundimonas</taxon>
    </lineage>
</organism>
<name>A0A4Y9S167_9CAUL</name>
<evidence type="ECO:0000256" key="4">
    <source>
        <dbReference type="ARBA" id="ARBA00022692"/>
    </source>
</evidence>
<dbReference type="CDD" id="cd01347">
    <property type="entry name" value="ligand_gated_channel"/>
    <property type="match status" value="1"/>
</dbReference>
<evidence type="ECO:0000256" key="8">
    <source>
        <dbReference type="PROSITE-ProRule" id="PRU01360"/>
    </source>
</evidence>
<dbReference type="InterPro" id="IPR037066">
    <property type="entry name" value="Plug_dom_sf"/>
</dbReference>
<evidence type="ECO:0000313" key="14">
    <source>
        <dbReference type="Proteomes" id="UP000298216"/>
    </source>
</evidence>
<dbReference type="PANTHER" id="PTHR47234">
    <property type="match status" value="1"/>
</dbReference>
<proteinExistence type="inferred from homology"/>
<keyword evidence="2 8" id="KW-0813">Transport</keyword>
<dbReference type="Proteomes" id="UP000298216">
    <property type="component" value="Unassembled WGS sequence"/>
</dbReference>
<dbReference type="EMBL" id="SPVH01000001">
    <property type="protein sequence ID" value="TFW15074.1"/>
    <property type="molecule type" value="Genomic_DNA"/>
</dbReference>
<evidence type="ECO:0000256" key="2">
    <source>
        <dbReference type="ARBA" id="ARBA00022448"/>
    </source>
</evidence>
<sequence length="824" mass="87323">MQIGHGRRALLAFASTSALFMASSAFAQTTPPPVDTTEVGEIIVTGTRTIGRSRLDSIAPVDVITGETLTRSGTGTETATALAATAPSINFPRPSISDGSDHVRPATLRGLAPDQTLVLINGQRGHVSALVNVNGNLGRGSTAFDLNTIPSVTLGSVEVLRDGASAQYGSDAIAGVINLRLREAREGGGLTFNYGRYDTSFDTARGSQDRKDGTQKSVAGWVGLPLGDDGFLTVSGELQSRDRTNRADFADPRAVSNGAADQVIGHYGDPEVDAQSIWFNAGKPLGGGWEAYGFAGIQHKETVSAATARAFNNPNNVLAVYPNGFIPKIGTDIVDYNLYGGVKGSAAGIDWDISTSYGRNTIDYRVFDSINASYGNQGGMTQKEFAAGGLEYDQFTLGVDGVKPISLGLYEPVNLAFGVEYRTESFGQSAGEPKSYDKLAGSTQGGGAQGFPGFSPANVIDVDRNNWSAYVDLEGKLTEALSVGLAGRYEDYSDFGDQLTGKLSARYDFSHSFAVRGAVSTGFHAPALQQQYFSYVATNLVTTGNPPVTNLIQSGTFRVDDPVSLALGSKPLEPETSTNYSLGAIFRSGGFELTVDAYQIEIKDRIILSENLGPSRPSQSAQTTNAVLAIIQPLGVSSARFWTNGLDTTTKGIDVVGRYRVPTDTIGRFDFTVAGNYNETTVDKVPGIPTGLAIPVSPNFLFDTANILSFEKGTPKYKVVGSADWTLGGFGVTAKATYYDSVLVPNNTTSNNYQTGSGTLFDLEGRYAFPGGVGLAVGVNNLTDEYPNYTPAALNALTGSVGFPQYSPYGFNGRFFYGRLSYSF</sequence>
<accession>A0A4Y9S167</accession>
<comment type="subcellular location">
    <subcellularLocation>
        <location evidence="1 8">Cell outer membrane</location>
        <topology evidence="1 8">Multi-pass membrane protein</topology>
    </subcellularLocation>
</comment>
<dbReference type="RefSeq" id="WP_135193071.1">
    <property type="nucleotide sequence ID" value="NZ_SPVH01000001.1"/>
</dbReference>
<keyword evidence="14" id="KW-1185">Reference proteome</keyword>
<dbReference type="GO" id="GO:0009279">
    <property type="term" value="C:cell outer membrane"/>
    <property type="evidence" value="ECO:0007669"/>
    <property type="project" value="UniProtKB-SubCell"/>
</dbReference>
<comment type="similarity">
    <text evidence="8 9">Belongs to the TonB-dependent receptor family.</text>
</comment>
<evidence type="ECO:0000256" key="7">
    <source>
        <dbReference type="ARBA" id="ARBA00023237"/>
    </source>
</evidence>